<dbReference type="AlphaFoldDB" id="K7SJF9"/>
<dbReference type="Pfam" id="PF03374">
    <property type="entry name" value="ANT"/>
    <property type="match status" value="1"/>
</dbReference>
<feature type="domain" description="Bro-N" evidence="1">
    <location>
        <begin position="1"/>
        <end position="103"/>
    </location>
</feature>
<evidence type="ECO:0000313" key="2">
    <source>
        <dbReference type="EMBL" id="AFV89395.1"/>
    </source>
</evidence>
<evidence type="ECO:0000259" key="1">
    <source>
        <dbReference type="PROSITE" id="PS51750"/>
    </source>
</evidence>
<dbReference type="Pfam" id="PF02498">
    <property type="entry name" value="Bro-N"/>
    <property type="match status" value="1"/>
</dbReference>
<dbReference type="STRING" id="1171373.PACID_15820"/>
<dbReference type="eggNOG" id="COG3645">
    <property type="taxonomic scope" value="Bacteria"/>
</dbReference>
<dbReference type="PATRIC" id="fig|1171373.8.peg.1566"/>
<accession>K7SJF9</accession>
<dbReference type="eggNOG" id="COG3617">
    <property type="taxonomic scope" value="Bacteria"/>
</dbReference>
<dbReference type="PROSITE" id="PS51750">
    <property type="entry name" value="BRO_N"/>
    <property type="match status" value="1"/>
</dbReference>
<dbReference type="InterPro" id="IPR003497">
    <property type="entry name" value="BRO_N_domain"/>
</dbReference>
<dbReference type="EMBL" id="CP003493">
    <property type="protein sequence ID" value="AFV89395.1"/>
    <property type="molecule type" value="Genomic_DNA"/>
</dbReference>
<dbReference type="PANTHER" id="PTHR36180">
    <property type="entry name" value="DNA-BINDING PROTEIN-RELATED-RELATED"/>
    <property type="match status" value="1"/>
</dbReference>
<dbReference type="HOGENOM" id="CLU_046670_0_0_11"/>
<dbReference type="PANTHER" id="PTHR36180:SF2">
    <property type="entry name" value="BRO FAMILY PROTEIN"/>
    <property type="match status" value="1"/>
</dbReference>
<name>K7SJF9_ACIA4</name>
<dbReference type="InterPro" id="IPR005039">
    <property type="entry name" value="Ant_C"/>
</dbReference>
<dbReference type="Proteomes" id="UP000000214">
    <property type="component" value="Chromosome"/>
</dbReference>
<organism evidence="2 3">
    <name type="scientific">Acidipropionibacterium acidipropionici (strain ATCC 4875 / DSM 20272 / JCM 6432 / NBRC 12425 / NCIMB 8070 / 4)</name>
    <name type="common">Propionibacterium acidipropionici</name>
    <dbReference type="NCBI Taxonomy" id="1171373"/>
    <lineage>
        <taxon>Bacteria</taxon>
        <taxon>Bacillati</taxon>
        <taxon>Actinomycetota</taxon>
        <taxon>Actinomycetes</taxon>
        <taxon>Propionibacteriales</taxon>
        <taxon>Propionibacteriaceae</taxon>
        <taxon>Acidipropionibacterium</taxon>
    </lineage>
</organism>
<dbReference type="GO" id="GO:0003677">
    <property type="term" value="F:DNA binding"/>
    <property type="evidence" value="ECO:0007669"/>
    <property type="project" value="UniProtKB-KW"/>
</dbReference>
<gene>
    <name evidence="2" type="ordered locus">PACID_15820</name>
</gene>
<keyword evidence="2" id="KW-0238">DNA-binding</keyword>
<dbReference type="RefSeq" id="WP_015070301.1">
    <property type="nucleotide sequence ID" value="NC_019395.1"/>
</dbReference>
<dbReference type="SMART" id="SM01040">
    <property type="entry name" value="Bro-N"/>
    <property type="match status" value="1"/>
</dbReference>
<dbReference type="KEGG" id="pbo:PACID_15820"/>
<sequence>MSIIPFTREGRTFRALDIDGQPWFVAADVASILGYSATAALTRTLDDDERGVHTLHTPGGDQEMTIVSESGLYSAILRSRVPGAAEFKRWVTHEVLPQIRRTGAYGAAPMTGPELMARAVLAADKTIKELQHKIDRDAPKVEAYDLFLDGTGCYQVATAANLLDIRVKKLWDWLYNRRYLIEKGSRRRQPRALAKTRGWFAVRTYATERTNGHASATTYITVLGLDRIRCELIADGLITSQLFALPDPKQVTA</sequence>
<reference evidence="2 3" key="1">
    <citation type="journal article" date="2012" name="BMC Genomics">
        <title>The genome sequence of Propionibacterium acidipropionici provides insights into its biotechnological and industrial potential.</title>
        <authorList>
            <person name="Parizzi L.P."/>
            <person name="Grassi M.C."/>
            <person name="Llerena L.A."/>
            <person name="Carazzolle M.F."/>
            <person name="Queiroz V.L."/>
            <person name="Lunardi I."/>
            <person name="Zeidler A.F."/>
            <person name="Teixeira P.J."/>
            <person name="Mieczkowski P."/>
            <person name="Rincones J."/>
            <person name="Pereira G.A."/>
        </authorList>
    </citation>
    <scope>NUCLEOTIDE SEQUENCE [LARGE SCALE GENOMIC DNA]</scope>
    <source>
        <strain evidence="3">ATCC 4875 / DSM 20272 / JCM 6432 / NBRC 12425 / NCIMB 8070</strain>
    </source>
</reference>
<protein>
    <submittedName>
        <fullName evidence="2">DNA-binding anti-repressor-like protein</fullName>
    </submittedName>
</protein>
<proteinExistence type="predicted"/>
<evidence type="ECO:0000313" key="3">
    <source>
        <dbReference type="Proteomes" id="UP000000214"/>
    </source>
</evidence>